<feature type="binding site" evidence="6">
    <location>
        <begin position="135"/>
        <end position="138"/>
    </location>
    <ligand>
        <name>GTP</name>
        <dbReference type="ChEBI" id="CHEBI:37565"/>
    </ligand>
</feature>
<dbReference type="InterPro" id="IPR004044">
    <property type="entry name" value="KH_dom_type_2"/>
</dbReference>
<dbReference type="CDD" id="cd22534">
    <property type="entry name" value="KH-II_Era"/>
    <property type="match status" value="1"/>
</dbReference>
<feature type="region of interest" description="G4" evidence="7">
    <location>
        <begin position="135"/>
        <end position="138"/>
    </location>
</feature>
<evidence type="ECO:0000313" key="11">
    <source>
        <dbReference type="EMBL" id="SMF18204.1"/>
    </source>
</evidence>
<feature type="domain" description="Era-type G" evidence="10">
    <location>
        <begin position="16"/>
        <end position="185"/>
    </location>
</feature>
<dbReference type="PANTHER" id="PTHR42698:SF1">
    <property type="entry name" value="GTPASE ERA, MITOCHONDRIAL"/>
    <property type="match status" value="1"/>
</dbReference>
<evidence type="ECO:0000256" key="1">
    <source>
        <dbReference type="ARBA" id="ARBA00007921"/>
    </source>
</evidence>
<dbReference type="InterPro" id="IPR005662">
    <property type="entry name" value="GTPase_Era-like"/>
</dbReference>
<dbReference type="InterPro" id="IPR030388">
    <property type="entry name" value="G_ERA_dom"/>
</dbReference>
<dbReference type="InterPro" id="IPR027417">
    <property type="entry name" value="P-loop_NTPase"/>
</dbReference>
<feature type="region of interest" description="G1" evidence="7">
    <location>
        <begin position="24"/>
        <end position="31"/>
    </location>
</feature>
<organism evidence="11 12">
    <name type="scientific">Tistlia consotensis USBA 355</name>
    <dbReference type="NCBI Taxonomy" id="560819"/>
    <lineage>
        <taxon>Bacteria</taxon>
        <taxon>Pseudomonadati</taxon>
        <taxon>Pseudomonadota</taxon>
        <taxon>Alphaproteobacteria</taxon>
        <taxon>Rhodospirillales</taxon>
        <taxon>Rhodovibrionaceae</taxon>
        <taxon>Tistlia</taxon>
    </lineage>
</organism>
<dbReference type="STRING" id="560819.SAMN05428998_106150"/>
<keyword evidence="6" id="KW-0690">Ribosome biogenesis</keyword>
<dbReference type="GO" id="GO:0005525">
    <property type="term" value="F:GTP binding"/>
    <property type="evidence" value="ECO:0007669"/>
    <property type="project" value="UniProtKB-UniRule"/>
</dbReference>
<feature type="binding site" evidence="6">
    <location>
        <begin position="71"/>
        <end position="75"/>
    </location>
    <ligand>
        <name>GTP</name>
        <dbReference type="ChEBI" id="CHEBI:37565"/>
    </ligand>
</feature>
<dbReference type="InterPro" id="IPR009019">
    <property type="entry name" value="KH_sf_prok-type"/>
</dbReference>
<dbReference type="GO" id="GO:0003924">
    <property type="term" value="F:GTPase activity"/>
    <property type="evidence" value="ECO:0007669"/>
    <property type="project" value="UniProtKB-UniRule"/>
</dbReference>
<dbReference type="RefSeq" id="WP_085122631.1">
    <property type="nucleotide sequence ID" value="NZ_FWZX01000006.1"/>
</dbReference>
<dbReference type="GO" id="GO:0005829">
    <property type="term" value="C:cytosol"/>
    <property type="evidence" value="ECO:0007669"/>
    <property type="project" value="TreeGrafter"/>
</dbReference>
<dbReference type="PROSITE" id="PS51713">
    <property type="entry name" value="G_ERA"/>
    <property type="match status" value="1"/>
</dbReference>
<comment type="function">
    <text evidence="6">An essential GTPase that binds both GDP and GTP, with rapid nucleotide exchange. Plays a role in 16S rRNA processing and 30S ribosomal subunit biogenesis and possibly also in cell cycle regulation and energy metabolism.</text>
</comment>
<dbReference type="NCBIfam" id="TIGR00231">
    <property type="entry name" value="small_GTP"/>
    <property type="match status" value="1"/>
</dbReference>
<evidence type="ECO:0000256" key="8">
    <source>
        <dbReference type="RuleBase" id="RU003761"/>
    </source>
</evidence>
<dbReference type="EMBL" id="FWZX01000006">
    <property type="protein sequence ID" value="SMF18204.1"/>
    <property type="molecule type" value="Genomic_DNA"/>
</dbReference>
<dbReference type="PRINTS" id="PR00326">
    <property type="entry name" value="GTP1OBG"/>
</dbReference>
<evidence type="ECO:0000256" key="6">
    <source>
        <dbReference type="HAMAP-Rule" id="MF_00367"/>
    </source>
</evidence>
<evidence type="ECO:0000259" key="10">
    <source>
        <dbReference type="PROSITE" id="PS51713"/>
    </source>
</evidence>
<keyword evidence="12" id="KW-1185">Reference proteome</keyword>
<dbReference type="Gene3D" id="3.40.50.300">
    <property type="entry name" value="P-loop containing nucleotide triphosphate hydrolases"/>
    <property type="match status" value="1"/>
</dbReference>
<comment type="similarity">
    <text evidence="1 6 7 8">Belongs to the TRAFAC class TrmE-Era-EngA-EngB-Septin-like GTPase superfamily. Era GTPase family.</text>
</comment>
<keyword evidence="6" id="KW-0699">rRNA-binding</keyword>
<feature type="region of interest" description="G5" evidence="7">
    <location>
        <begin position="164"/>
        <end position="166"/>
    </location>
</feature>
<dbReference type="GO" id="GO:0005886">
    <property type="term" value="C:plasma membrane"/>
    <property type="evidence" value="ECO:0007669"/>
    <property type="project" value="UniProtKB-SubCell"/>
</dbReference>
<feature type="region of interest" description="G3" evidence="7">
    <location>
        <begin position="71"/>
        <end position="74"/>
    </location>
</feature>
<dbReference type="NCBIfam" id="TIGR00436">
    <property type="entry name" value="era"/>
    <property type="match status" value="1"/>
</dbReference>
<dbReference type="HAMAP" id="MF_00367">
    <property type="entry name" value="GTPase_Era"/>
    <property type="match status" value="1"/>
</dbReference>
<comment type="subcellular location">
    <subcellularLocation>
        <location evidence="6">Cytoplasm</location>
    </subcellularLocation>
    <subcellularLocation>
        <location evidence="6">Cell membrane</location>
        <topology evidence="6">Peripheral membrane protein</topology>
    </subcellularLocation>
</comment>
<keyword evidence="4 6" id="KW-0694">RNA-binding</keyword>
<dbReference type="PANTHER" id="PTHR42698">
    <property type="entry name" value="GTPASE ERA"/>
    <property type="match status" value="1"/>
</dbReference>
<keyword evidence="3 6" id="KW-0547">Nucleotide-binding</keyword>
<dbReference type="Pfam" id="PF07650">
    <property type="entry name" value="KH_2"/>
    <property type="match status" value="1"/>
</dbReference>
<feature type="domain" description="KH type-2" evidence="9">
    <location>
        <begin position="216"/>
        <end position="293"/>
    </location>
</feature>
<comment type="subunit">
    <text evidence="6">Monomer.</text>
</comment>
<dbReference type="GO" id="GO:0000028">
    <property type="term" value="P:ribosomal small subunit assembly"/>
    <property type="evidence" value="ECO:0007669"/>
    <property type="project" value="TreeGrafter"/>
</dbReference>
<dbReference type="InterPro" id="IPR005225">
    <property type="entry name" value="Small_GTP-bd"/>
</dbReference>
<dbReference type="NCBIfam" id="NF000908">
    <property type="entry name" value="PRK00089.1"/>
    <property type="match status" value="1"/>
</dbReference>
<sequence length="311" mass="34752">MTAEAPEPAGERPGGRCAVVALVGAPNAGKSTLLNRAVGAKVSIVTHKVQTTRTRVRGIAIAGDSQLVFVDTPGIFTGAKRRLERAMVAAAWHGVEDADLVVLLHDAQKAHLDDETRSILEGLAQRGRRVVLALNKIDAIKRETLLGLAAEFEQAARFERIFMISARDGDGVDDLLAWLATQAPEGPWLYPEDQLSDLPQRLIAAEIVREKLFLALHQELPYSLTVETDSWEAFKDGSVKIQMTVYVQREQQKRIAVGQGGRTIRLVREQAQRELEEMLETRVHLFLYVKVRERWLDDPARYRDWGLDFDG</sequence>
<evidence type="ECO:0000256" key="7">
    <source>
        <dbReference type="PROSITE-ProRule" id="PRU01050"/>
    </source>
</evidence>
<dbReference type="CDD" id="cd04163">
    <property type="entry name" value="Era"/>
    <property type="match status" value="1"/>
</dbReference>
<dbReference type="GO" id="GO:0070181">
    <property type="term" value="F:small ribosomal subunit rRNA binding"/>
    <property type="evidence" value="ECO:0007669"/>
    <property type="project" value="UniProtKB-UniRule"/>
</dbReference>
<evidence type="ECO:0000256" key="4">
    <source>
        <dbReference type="ARBA" id="ARBA00022884"/>
    </source>
</evidence>
<evidence type="ECO:0000259" key="9">
    <source>
        <dbReference type="PROSITE" id="PS50823"/>
    </source>
</evidence>
<feature type="region of interest" description="G2" evidence="7">
    <location>
        <begin position="50"/>
        <end position="54"/>
    </location>
</feature>
<reference evidence="11 12" key="1">
    <citation type="submission" date="2017-04" db="EMBL/GenBank/DDBJ databases">
        <authorList>
            <person name="Afonso C.L."/>
            <person name="Miller P.J."/>
            <person name="Scott M.A."/>
            <person name="Spackman E."/>
            <person name="Goraichik I."/>
            <person name="Dimitrov K.M."/>
            <person name="Suarez D.L."/>
            <person name="Swayne D.E."/>
        </authorList>
    </citation>
    <scope>NUCLEOTIDE SEQUENCE [LARGE SCALE GENOMIC DNA]</scope>
    <source>
        <strain evidence="11 12">USBA 355</strain>
    </source>
</reference>
<accession>A0A1Y6BMK8</accession>
<dbReference type="GO" id="GO:0043024">
    <property type="term" value="F:ribosomal small subunit binding"/>
    <property type="evidence" value="ECO:0007669"/>
    <property type="project" value="TreeGrafter"/>
</dbReference>
<protein>
    <recommendedName>
        <fullName evidence="2 6">GTPase Era</fullName>
    </recommendedName>
</protein>
<dbReference type="SUPFAM" id="SSF52540">
    <property type="entry name" value="P-loop containing nucleoside triphosphate hydrolases"/>
    <property type="match status" value="1"/>
</dbReference>
<dbReference type="InterPro" id="IPR006073">
    <property type="entry name" value="GTP-bd"/>
</dbReference>
<evidence type="ECO:0000256" key="5">
    <source>
        <dbReference type="ARBA" id="ARBA00023134"/>
    </source>
</evidence>
<proteinExistence type="inferred from homology"/>
<dbReference type="Proteomes" id="UP000192917">
    <property type="component" value="Unassembled WGS sequence"/>
</dbReference>
<dbReference type="InterPro" id="IPR015946">
    <property type="entry name" value="KH_dom-like_a/b"/>
</dbReference>
<dbReference type="PROSITE" id="PS50823">
    <property type="entry name" value="KH_TYPE_2"/>
    <property type="match status" value="1"/>
</dbReference>
<keyword evidence="6" id="KW-0472">Membrane</keyword>
<keyword evidence="5 6" id="KW-0342">GTP-binding</keyword>
<keyword evidence="6" id="KW-1003">Cell membrane</keyword>
<keyword evidence="6" id="KW-0963">Cytoplasm</keyword>
<gene>
    <name evidence="6" type="primary">era</name>
    <name evidence="11" type="ORF">SAMN05428998_106150</name>
</gene>
<dbReference type="SUPFAM" id="SSF54814">
    <property type="entry name" value="Prokaryotic type KH domain (KH-domain type II)"/>
    <property type="match status" value="1"/>
</dbReference>
<dbReference type="AlphaFoldDB" id="A0A1Y6BMK8"/>
<evidence type="ECO:0000256" key="3">
    <source>
        <dbReference type="ARBA" id="ARBA00022741"/>
    </source>
</evidence>
<evidence type="ECO:0000256" key="2">
    <source>
        <dbReference type="ARBA" id="ARBA00020484"/>
    </source>
</evidence>
<evidence type="ECO:0000313" key="12">
    <source>
        <dbReference type="Proteomes" id="UP000192917"/>
    </source>
</evidence>
<dbReference type="Gene3D" id="3.30.300.20">
    <property type="match status" value="1"/>
</dbReference>
<dbReference type="Pfam" id="PF01926">
    <property type="entry name" value="MMR_HSR1"/>
    <property type="match status" value="1"/>
</dbReference>
<feature type="binding site" evidence="6">
    <location>
        <begin position="24"/>
        <end position="31"/>
    </location>
    <ligand>
        <name>GTP</name>
        <dbReference type="ChEBI" id="CHEBI:37565"/>
    </ligand>
</feature>
<name>A0A1Y6BMK8_9PROT</name>